<name>A0A445E2Q2_ARAHY</name>
<feature type="transmembrane region" description="Helical" evidence="1">
    <location>
        <begin position="22"/>
        <end position="44"/>
    </location>
</feature>
<protein>
    <submittedName>
        <fullName evidence="2">Uncharacterized protein</fullName>
    </submittedName>
</protein>
<keyword evidence="1" id="KW-0472">Membrane</keyword>
<reference evidence="2 3" key="1">
    <citation type="submission" date="2019-01" db="EMBL/GenBank/DDBJ databases">
        <title>Sequencing of cultivated peanut Arachis hypogaea provides insights into genome evolution and oil improvement.</title>
        <authorList>
            <person name="Chen X."/>
        </authorList>
    </citation>
    <scope>NUCLEOTIDE SEQUENCE [LARGE SCALE GENOMIC DNA]</scope>
    <source>
        <strain evidence="3">cv. Fuhuasheng</strain>
        <tissue evidence="2">Leaves</tissue>
    </source>
</reference>
<gene>
    <name evidence="2" type="ORF">Ahy_A03g016260</name>
</gene>
<dbReference type="Gramene" id="arahy.Tifrunner.gnm2.ann2.Ah03g084400.1">
    <property type="protein sequence ID" value="arahy.Tifrunner.gnm2.ann2.Ah03g084400.1-CDS"/>
    <property type="gene ID" value="arahy.Tifrunner.gnm2.ann2.Ah03g084400"/>
</dbReference>
<proteinExistence type="predicted"/>
<dbReference type="STRING" id="3818.A0A445E2Q2"/>
<evidence type="ECO:0000313" key="3">
    <source>
        <dbReference type="Proteomes" id="UP000289738"/>
    </source>
</evidence>
<evidence type="ECO:0000256" key="1">
    <source>
        <dbReference type="SAM" id="Phobius"/>
    </source>
</evidence>
<sequence>MKVSCSLPPPQVLLARKVGAEFIGLETLIGCAVVTGLALIVIILSTGCSSKPDYHHFLCCFEALSKEECKNS</sequence>
<dbReference type="EMBL" id="SDMP01000003">
    <property type="protein sequence ID" value="RYR69710.1"/>
    <property type="molecule type" value="Genomic_DNA"/>
</dbReference>
<organism evidence="2 3">
    <name type="scientific">Arachis hypogaea</name>
    <name type="common">Peanut</name>
    <dbReference type="NCBI Taxonomy" id="3818"/>
    <lineage>
        <taxon>Eukaryota</taxon>
        <taxon>Viridiplantae</taxon>
        <taxon>Streptophyta</taxon>
        <taxon>Embryophyta</taxon>
        <taxon>Tracheophyta</taxon>
        <taxon>Spermatophyta</taxon>
        <taxon>Magnoliopsida</taxon>
        <taxon>eudicotyledons</taxon>
        <taxon>Gunneridae</taxon>
        <taxon>Pentapetalae</taxon>
        <taxon>rosids</taxon>
        <taxon>fabids</taxon>
        <taxon>Fabales</taxon>
        <taxon>Fabaceae</taxon>
        <taxon>Papilionoideae</taxon>
        <taxon>50 kb inversion clade</taxon>
        <taxon>dalbergioids sensu lato</taxon>
        <taxon>Dalbergieae</taxon>
        <taxon>Pterocarpus clade</taxon>
        <taxon>Arachis</taxon>
    </lineage>
</organism>
<comment type="caution">
    <text evidence="2">The sequence shown here is derived from an EMBL/GenBank/DDBJ whole genome shotgun (WGS) entry which is preliminary data.</text>
</comment>
<dbReference type="AlphaFoldDB" id="A0A445E2Q2"/>
<evidence type="ECO:0000313" key="2">
    <source>
        <dbReference type="EMBL" id="RYR69710.1"/>
    </source>
</evidence>
<keyword evidence="1" id="KW-1133">Transmembrane helix</keyword>
<dbReference type="Proteomes" id="UP000289738">
    <property type="component" value="Chromosome A03"/>
</dbReference>
<keyword evidence="1" id="KW-0812">Transmembrane</keyword>
<accession>A0A445E2Q2</accession>
<keyword evidence="3" id="KW-1185">Reference proteome</keyword>